<dbReference type="OrthoDB" id="10652322at2759"/>
<organism evidence="1 2">
    <name type="scientific">Armillaria ostoyae</name>
    <name type="common">Armillaria root rot fungus</name>
    <dbReference type="NCBI Taxonomy" id="47428"/>
    <lineage>
        <taxon>Eukaryota</taxon>
        <taxon>Fungi</taxon>
        <taxon>Dikarya</taxon>
        <taxon>Basidiomycota</taxon>
        <taxon>Agaricomycotina</taxon>
        <taxon>Agaricomycetes</taxon>
        <taxon>Agaricomycetidae</taxon>
        <taxon>Agaricales</taxon>
        <taxon>Marasmiineae</taxon>
        <taxon>Physalacriaceae</taxon>
        <taxon>Armillaria</taxon>
    </lineage>
</organism>
<gene>
    <name evidence="1" type="ORF">ARMOST_01573</name>
</gene>
<protein>
    <submittedName>
        <fullName evidence="1">Uncharacterized protein</fullName>
    </submittedName>
</protein>
<dbReference type="EMBL" id="FUEG01000001">
    <property type="protein sequence ID" value="SJK98308.1"/>
    <property type="molecule type" value="Genomic_DNA"/>
</dbReference>
<dbReference type="AlphaFoldDB" id="A0A284QPC8"/>
<keyword evidence="2" id="KW-1185">Reference proteome</keyword>
<evidence type="ECO:0000313" key="1">
    <source>
        <dbReference type="EMBL" id="SJK98308.1"/>
    </source>
</evidence>
<reference evidence="2" key="1">
    <citation type="journal article" date="2017" name="Nat. Ecol. Evol.">
        <title>Genome expansion and lineage-specific genetic innovations in the forest pathogenic fungi Armillaria.</title>
        <authorList>
            <person name="Sipos G."/>
            <person name="Prasanna A.N."/>
            <person name="Walter M.C."/>
            <person name="O'Connor E."/>
            <person name="Balint B."/>
            <person name="Krizsan K."/>
            <person name="Kiss B."/>
            <person name="Hess J."/>
            <person name="Varga T."/>
            <person name="Slot J."/>
            <person name="Riley R."/>
            <person name="Boka B."/>
            <person name="Rigling D."/>
            <person name="Barry K."/>
            <person name="Lee J."/>
            <person name="Mihaltcheva S."/>
            <person name="LaButti K."/>
            <person name="Lipzen A."/>
            <person name="Waldron R."/>
            <person name="Moloney N.M."/>
            <person name="Sperisen C."/>
            <person name="Kredics L."/>
            <person name="Vagvoelgyi C."/>
            <person name="Patrignani A."/>
            <person name="Fitzpatrick D."/>
            <person name="Nagy I."/>
            <person name="Doyle S."/>
            <person name="Anderson J.B."/>
            <person name="Grigoriev I.V."/>
            <person name="Gueldener U."/>
            <person name="Muensterkoetter M."/>
            <person name="Nagy L.G."/>
        </authorList>
    </citation>
    <scope>NUCLEOTIDE SEQUENCE [LARGE SCALE GENOMIC DNA]</scope>
    <source>
        <strain evidence="2">C18/9</strain>
    </source>
</reference>
<sequence>MAQEYLIAGSELAMQDNPWSQPRGPLYILACRWIDASRQASSQLPKSSVSDDVYSQRCIVRFANHAISQGLRDALMLRDVNLHGGDSTILHLITPCTASPNSVPPQTHFGRDFSQDKPWLNVNGHEIVLWSARLLLLPKVMVSEELARWNNGISMEEVMGIHELCSLDALDWMQPGTSTS</sequence>
<name>A0A284QPC8_ARMOS</name>
<dbReference type="Proteomes" id="UP000219338">
    <property type="component" value="Unassembled WGS sequence"/>
</dbReference>
<evidence type="ECO:0000313" key="2">
    <source>
        <dbReference type="Proteomes" id="UP000219338"/>
    </source>
</evidence>
<accession>A0A284QPC8</accession>
<proteinExistence type="predicted"/>